<dbReference type="GO" id="GO:0003723">
    <property type="term" value="F:RNA binding"/>
    <property type="evidence" value="ECO:0007669"/>
    <property type="project" value="UniProtKB-KW"/>
</dbReference>
<feature type="transmembrane region" description="Helical" evidence="8">
    <location>
        <begin position="136"/>
        <end position="155"/>
    </location>
</feature>
<feature type="region of interest" description="Disordered" evidence="7">
    <location>
        <begin position="328"/>
        <end position="502"/>
    </location>
</feature>
<gene>
    <name evidence="10" type="ORF">CTAYLR_009024</name>
</gene>
<keyword evidence="8" id="KW-0812">Transmembrane</keyword>
<feature type="compositionally biased region" description="Acidic residues" evidence="7">
    <location>
        <begin position="414"/>
        <end position="425"/>
    </location>
</feature>
<dbReference type="Proteomes" id="UP001230188">
    <property type="component" value="Unassembled WGS sequence"/>
</dbReference>
<protein>
    <recommendedName>
        <fullName evidence="9">RNA recognition motif domain-containing protein</fullName>
    </recommendedName>
</protein>
<keyword evidence="3" id="KW-0694">RNA-binding</keyword>
<feature type="transmembrane region" description="Helical" evidence="8">
    <location>
        <begin position="81"/>
        <end position="99"/>
    </location>
</feature>
<evidence type="ECO:0000256" key="4">
    <source>
        <dbReference type="ARBA" id="ARBA00023187"/>
    </source>
</evidence>
<dbReference type="InterPro" id="IPR012677">
    <property type="entry name" value="Nucleotide-bd_a/b_plait_sf"/>
</dbReference>
<proteinExistence type="predicted"/>
<evidence type="ECO:0000259" key="9">
    <source>
        <dbReference type="SMART" id="SM00361"/>
    </source>
</evidence>
<keyword evidence="8" id="KW-1133">Transmembrane helix</keyword>
<evidence type="ECO:0000256" key="2">
    <source>
        <dbReference type="ARBA" id="ARBA00022664"/>
    </source>
</evidence>
<feature type="compositionally biased region" description="Pro residues" evidence="7">
    <location>
        <begin position="383"/>
        <end position="396"/>
    </location>
</feature>
<feature type="domain" description="RNA recognition motif" evidence="9">
    <location>
        <begin position="595"/>
        <end position="674"/>
    </location>
</feature>
<keyword evidence="5" id="KW-0539">Nucleus</keyword>
<dbReference type="InterPro" id="IPR003954">
    <property type="entry name" value="RRM_euk-type"/>
</dbReference>
<reference evidence="10" key="1">
    <citation type="submission" date="2023-01" db="EMBL/GenBank/DDBJ databases">
        <title>Metagenome sequencing of chrysophaentin producing Chrysophaeum taylorii.</title>
        <authorList>
            <person name="Davison J."/>
            <person name="Bewley C."/>
        </authorList>
    </citation>
    <scope>NUCLEOTIDE SEQUENCE</scope>
    <source>
        <strain evidence="10">NIES-1699</strain>
    </source>
</reference>
<feature type="region of interest" description="Disordered" evidence="7">
    <location>
        <begin position="548"/>
        <end position="589"/>
    </location>
</feature>
<keyword evidence="8" id="KW-0472">Membrane</keyword>
<accession>A0AAD7UGC9</accession>
<dbReference type="FunFam" id="3.30.70.330:FF:000382">
    <property type="entry name" value="G-patch domain-containing protein"/>
    <property type="match status" value="1"/>
</dbReference>
<dbReference type="GO" id="GO:0045292">
    <property type="term" value="P:mRNA cis splicing, via spliceosome"/>
    <property type="evidence" value="ECO:0007669"/>
    <property type="project" value="InterPro"/>
</dbReference>
<dbReference type="InterPro" id="IPR035979">
    <property type="entry name" value="RBD_domain_sf"/>
</dbReference>
<evidence type="ECO:0000256" key="3">
    <source>
        <dbReference type="ARBA" id="ARBA00022884"/>
    </source>
</evidence>
<feature type="coiled-coil region" evidence="6">
    <location>
        <begin position="503"/>
        <end position="548"/>
    </location>
</feature>
<feature type="compositionally biased region" description="Basic and acidic residues" evidence="7">
    <location>
        <begin position="576"/>
        <end position="585"/>
    </location>
</feature>
<feature type="compositionally biased region" description="Acidic residues" evidence="7">
    <location>
        <begin position="363"/>
        <end position="375"/>
    </location>
</feature>
<dbReference type="PANTHER" id="PTHR13288">
    <property type="entry name" value="SPLICING FACTOR 45 SPF45"/>
    <property type="match status" value="1"/>
</dbReference>
<dbReference type="GO" id="GO:0071011">
    <property type="term" value="C:precatalytic spliceosome"/>
    <property type="evidence" value="ECO:0007669"/>
    <property type="project" value="TreeGrafter"/>
</dbReference>
<dbReference type="AlphaFoldDB" id="A0AAD7UGC9"/>
<evidence type="ECO:0000313" key="10">
    <source>
        <dbReference type="EMBL" id="KAJ8603310.1"/>
    </source>
</evidence>
<dbReference type="SUPFAM" id="SSF54928">
    <property type="entry name" value="RNA-binding domain, RBD"/>
    <property type="match status" value="1"/>
</dbReference>
<feature type="transmembrane region" description="Helical" evidence="8">
    <location>
        <begin position="33"/>
        <end position="60"/>
    </location>
</feature>
<dbReference type="Gene3D" id="3.30.70.330">
    <property type="match status" value="1"/>
</dbReference>
<feature type="transmembrane region" description="Helical" evidence="8">
    <location>
        <begin position="178"/>
        <end position="200"/>
    </location>
</feature>
<keyword evidence="2" id="KW-0507">mRNA processing</keyword>
<evidence type="ECO:0000313" key="11">
    <source>
        <dbReference type="Proteomes" id="UP001230188"/>
    </source>
</evidence>
<comment type="subcellular location">
    <subcellularLocation>
        <location evidence="1">Nucleus</location>
    </subcellularLocation>
</comment>
<keyword evidence="11" id="KW-1185">Reference proteome</keyword>
<evidence type="ECO:0000256" key="1">
    <source>
        <dbReference type="ARBA" id="ARBA00004123"/>
    </source>
</evidence>
<evidence type="ECO:0000256" key="7">
    <source>
        <dbReference type="SAM" id="MobiDB-lite"/>
    </source>
</evidence>
<sequence>MERVRLGLTLGLYGCLSISLTLAFKRAFKVVKYPVSLMALLLLIEAFAINAVLRVSELVFPRKMTAKPSESESESESSSRGLVGLIGLCVAGEIALSNLGLLRMTVASHTMIKACTPMFVLFASLALGLDAPSARLFLIVGLITVGTTLCSLGRGRHPSSASLSSSSHSPVGRAASPVAQWVGIALTVAAGAVGGARWGLTQLLTQRRGARPRDLVAKTLPVAAAGLALFALVFEAPAISADHHLDAPTVLADAALLASMGLALMWTEVELVASTSSLSLAVLATAKELGLVVVSVLGLKETVSLQSLAGFAVTTVGIVGYNVHNATTQPDVGLPVARPTPGYRPLSTTDAELTADPAASSQNDDDNDDDDDDDVSSPAARSEPPPPGPNNDPVPPDAVHVFFDGEPARRGLPAEEEEEEEEEDDVRGRGRQRGSSGEQRSVVAASNRAVESAKAPSGGGWTTVEAEMPAGFVPRGGASAAPSTVEEVVDDPYDPSVPNDYVAIQKEREVKRAQERRERQRQIHLERIEREQERLAEERRELARRDMEPPVGRGRGVSNLPAWMKTRPPAAAPAPVEERRDEAPPPKKARRPTCVLVLKNMVGPGALDPDLLKETRAECEKHGPVEACDLREIPDAPDHEAVRIFVTFKHKNDALKAFVKFEGRFFAGRKVTCEFVDDPSTSSS</sequence>
<comment type="caution">
    <text evidence="10">The sequence shown here is derived from an EMBL/GenBank/DDBJ whole genome shotgun (WGS) entry which is preliminary data.</text>
</comment>
<name>A0AAD7UGC9_9STRA</name>
<dbReference type="EMBL" id="JAQMWT010000357">
    <property type="protein sequence ID" value="KAJ8603310.1"/>
    <property type="molecule type" value="Genomic_DNA"/>
</dbReference>
<keyword evidence="6" id="KW-0175">Coiled coil</keyword>
<feature type="transmembrane region" description="Helical" evidence="8">
    <location>
        <begin position="220"/>
        <end position="241"/>
    </location>
</feature>
<dbReference type="InterPro" id="IPR040052">
    <property type="entry name" value="RBM17"/>
</dbReference>
<keyword evidence="4" id="KW-0508">mRNA splicing</keyword>
<feature type="transmembrane region" description="Helical" evidence="8">
    <location>
        <begin position="111"/>
        <end position="129"/>
    </location>
</feature>
<organism evidence="10 11">
    <name type="scientific">Chrysophaeum taylorii</name>
    <dbReference type="NCBI Taxonomy" id="2483200"/>
    <lineage>
        <taxon>Eukaryota</taxon>
        <taxon>Sar</taxon>
        <taxon>Stramenopiles</taxon>
        <taxon>Ochrophyta</taxon>
        <taxon>Pelagophyceae</taxon>
        <taxon>Pelagomonadales</taxon>
        <taxon>Pelagomonadaceae</taxon>
        <taxon>Chrysophaeum</taxon>
    </lineage>
</organism>
<evidence type="ECO:0000256" key="8">
    <source>
        <dbReference type="SAM" id="Phobius"/>
    </source>
</evidence>
<dbReference type="SMART" id="SM00361">
    <property type="entry name" value="RRM_1"/>
    <property type="match status" value="1"/>
</dbReference>
<evidence type="ECO:0000256" key="6">
    <source>
        <dbReference type="SAM" id="Coils"/>
    </source>
</evidence>
<dbReference type="PANTHER" id="PTHR13288:SF8">
    <property type="entry name" value="SPLICING FACTOR 45"/>
    <property type="match status" value="1"/>
</dbReference>
<evidence type="ECO:0000256" key="5">
    <source>
        <dbReference type="ARBA" id="ARBA00023242"/>
    </source>
</evidence>